<keyword evidence="3" id="KW-1185">Reference proteome</keyword>
<evidence type="ECO:0000313" key="3">
    <source>
        <dbReference type="Proteomes" id="UP001356427"/>
    </source>
</evidence>
<accession>A0AAN8QXT1</accession>
<name>A0AAN8QXT1_9TELE</name>
<proteinExistence type="predicted"/>
<feature type="compositionally biased region" description="Polar residues" evidence="1">
    <location>
        <begin position="47"/>
        <end position="56"/>
    </location>
</feature>
<sequence>MSQCHIEIDILQLSDQLPASQLSQALPPRAPAWTRRGTRTALASPVCSPTSATLTPQALGRKMPTEGDRLWTQ</sequence>
<dbReference type="EMBL" id="JAGTTL010000007">
    <property type="protein sequence ID" value="KAK6320675.1"/>
    <property type="molecule type" value="Genomic_DNA"/>
</dbReference>
<gene>
    <name evidence="2" type="ORF">J4Q44_G00097820</name>
</gene>
<organism evidence="2 3">
    <name type="scientific">Coregonus suidteri</name>
    <dbReference type="NCBI Taxonomy" id="861788"/>
    <lineage>
        <taxon>Eukaryota</taxon>
        <taxon>Metazoa</taxon>
        <taxon>Chordata</taxon>
        <taxon>Craniata</taxon>
        <taxon>Vertebrata</taxon>
        <taxon>Euteleostomi</taxon>
        <taxon>Actinopterygii</taxon>
        <taxon>Neopterygii</taxon>
        <taxon>Teleostei</taxon>
        <taxon>Protacanthopterygii</taxon>
        <taxon>Salmoniformes</taxon>
        <taxon>Salmonidae</taxon>
        <taxon>Coregoninae</taxon>
        <taxon>Coregonus</taxon>
    </lineage>
</organism>
<comment type="caution">
    <text evidence="2">The sequence shown here is derived from an EMBL/GenBank/DDBJ whole genome shotgun (WGS) entry which is preliminary data.</text>
</comment>
<dbReference type="Proteomes" id="UP001356427">
    <property type="component" value="Unassembled WGS sequence"/>
</dbReference>
<dbReference type="AlphaFoldDB" id="A0AAN8QXT1"/>
<feature type="region of interest" description="Disordered" evidence="1">
    <location>
        <begin position="38"/>
        <end position="73"/>
    </location>
</feature>
<evidence type="ECO:0000313" key="2">
    <source>
        <dbReference type="EMBL" id="KAK6320675.1"/>
    </source>
</evidence>
<evidence type="ECO:0000256" key="1">
    <source>
        <dbReference type="SAM" id="MobiDB-lite"/>
    </source>
</evidence>
<feature type="compositionally biased region" description="Basic and acidic residues" evidence="1">
    <location>
        <begin position="63"/>
        <end position="73"/>
    </location>
</feature>
<reference evidence="2 3" key="1">
    <citation type="submission" date="2021-04" db="EMBL/GenBank/DDBJ databases">
        <authorList>
            <person name="De Guttry C."/>
            <person name="Zahm M."/>
            <person name="Klopp C."/>
            <person name="Cabau C."/>
            <person name="Louis A."/>
            <person name="Berthelot C."/>
            <person name="Parey E."/>
            <person name="Roest Crollius H."/>
            <person name="Montfort J."/>
            <person name="Robinson-Rechavi M."/>
            <person name="Bucao C."/>
            <person name="Bouchez O."/>
            <person name="Gislard M."/>
            <person name="Lluch J."/>
            <person name="Milhes M."/>
            <person name="Lampietro C."/>
            <person name="Lopez Roques C."/>
            <person name="Donnadieu C."/>
            <person name="Braasch I."/>
            <person name="Desvignes T."/>
            <person name="Postlethwait J."/>
            <person name="Bobe J."/>
            <person name="Wedekind C."/>
            <person name="Guiguen Y."/>
        </authorList>
    </citation>
    <scope>NUCLEOTIDE SEQUENCE [LARGE SCALE GENOMIC DNA]</scope>
    <source>
        <strain evidence="2">Cs_M1</strain>
        <tissue evidence="2">Blood</tissue>
    </source>
</reference>
<protein>
    <submittedName>
        <fullName evidence="2">Uncharacterized protein</fullName>
    </submittedName>
</protein>